<feature type="transmembrane region" description="Helical" evidence="6">
    <location>
        <begin position="210"/>
        <end position="230"/>
    </location>
</feature>
<evidence type="ECO:0000256" key="5">
    <source>
        <dbReference type="ARBA" id="ARBA00023136"/>
    </source>
</evidence>
<gene>
    <name evidence="7" type="ORF">A1Q2_00763</name>
</gene>
<keyword evidence="3 6" id="KW-0812">Transmembrane</keyword>
<feature type="transmembrane region" description="Helical" evidence="6">
    <location>
        <begin position="184"/>
        <end position="204"/>
    </location>
</feature>
<keyword evidence="2" id="KW-0813">Transport</keyword>
<dbReference type="EMBL" id="AMBO01000185">
    <property type="protein sequence ID" value="EKD04963.1"/>
    <property type="molecule type" value="Genomic_DNA"/>
</dbReference>
<evidence type="ECO:0000256" key="6">
    <source>
        <dbReference type="SAM" id="Phobius"/>
    </source>
</evidence>
<dbReference type="GO" id="GO:0005886">
    <property type="term" value="C:plasma membrane"/>
    <property type="evidence" value="ECO:0007669"/>
    <property type="project" value="TreeGrafter"/>
</dbReference>
<protein>
    <submittedName>
        <fullName evidence="7">Uncharacterized protein</fullName>
    </submittedName>
</protein>
<dbReference type="SUPFAM" id="SSF103473">
    <property type="entry name" value="MFS general substrate transporter"/>
    <property type="match status" value="1"/>
</dbReference>
<feature type="transmembrane region" description="Helical" evidence="6">
    <location>
        <begin position="136"/>
        <end position="164"/>
    </location>
</feature>
<keyword evidence="4 6" id="KW-1133">Transmembrane helix</keyword>
<evidence type="ECO:0000313" key="7">
    <source>
        <dbReference type="EMBL" id="EKD04963.1"/>
    </source>
</evidence>
<dbReference type="PANTHER" id="PTHR23501">
    <property type="entry name" value="MAJOR FACILITATOR SUPERFAMILY"/>
    <property type="match status" value="1"/>
</dbReference>
<dbReference type="PANTHER" id="PTHR23501:SF191">
    <property type="entry name" value="VACUOLAR BASIC AMINO ACID TRANSPORTER 4"/>
    <property type="match status" value="1"/>
</dbReference>
<dbReference type="HOGENOM" id="CLU_515046_0_0_1"/>
<name>K1W7V1_TRIAC</name>
<evidence type="ECO:0000256" key="4">
    <source>
        <dbReference type="ARBA" id="ARBA00022989"/>
    </source>
</evidence>
<dbReference type="InterPro" id="IPR036259">
    <property type="entry name" value="MFS_trans_sf"/>
</dbReference>
<dbReference type="InParanoid" id="K1W7V1"/>
<proteinExistence type="predicted"/>
<feature type="transmembrane region" description="Helical" evidence="6">
    <location>
        <begin position="20"/>
        <end position="39"/>
    </location>
</feature>
<feature type="transmembrane region" description="Helical" evidence="6">
    <location>
        <begin position="44"/>
        <end position="64"/>
    </location>
</feature>
<dbReference type="GO" id="GO:0012505">
    <property type="term" value="C:endomembrane system"/>
    <property type="evidence" value="ECO:0007669"/>
    <property type="project" value="UniProtKB-SubCell"/>
</dbReference>
<feature type="transmembrane region" description="Helical" evidence="6">
    <location>
        <begin position="306"/>
        <end position="330"/>
    </location>
</feature>
<dbReference type="AlphaFoldDB" id="K1W7V1"/>
<dbReference type="STRING" id="1220162.K1W7V1"/>
<keyword evidence="5 6" id="KW-0472">Membrane</keyword>
<dbReference type="Proteomes" id="UP000006757">
    <property type="component" value="Unassembled WGS sequence"/>
</dbReference>
<evidence type="ECO:0000256" key="2">
    <source>
        <dbReference type="ARBA" id="ARBA00022448"/>
    </source>
</evidence>
<feature type="transmembrane region" description="Helical" evidence="6">
    <location>
        <begin position="76"/>
        <end position="93"/>
    </location>
</feature>
<evidence type="ECO:0000313" key="8">
    <source>
        <dbReference type="Proteomes" id="UP000006757"/>
    </source>
</evidence>
<accession>K1W7V1</accession>
<comment type="caution">
    <text evidence="7">The sequence shown here is derived from an EMBL/GenBank/DDBJ whole genome shotgun (WGS) entry which is preliminary data.</text>
</comment>
<evidence type="ECO:0000256" key="1">
    <source>
        <dbReference type="ARBA" id="ARBA00004127"/>
    </source>
</evidence>
<sequence length="529" mass="56981">MPGAKPSVTFSSVEEPRHKALIAADIASVLCGLGLSLALDAIGLVVGLLVAVASMVLGIALLISANSIGALSVGQVFYSIGYTANALVLSVLLRDTCTLRARGVAIAFLNTPLLFSTYVSPFIYTASTSSHLSFETILGIMCGIIGLLGAAALLFLSWLVLDGLALKAASESLIDFLAYQLKRLHVKIVCCFGVAACTVFLLAYSELIAWYTTLPAFFSLSVYLCAMVICQQLEPCLKRWLVRTTHWLPTKLAELVHQWNNRPAPSPDKKHSTVYSAYVVSFAWNAGAWNQNLPTHSKLAYDLNDAYYLTTLDSTITLFFSFIIGLYIYYKGRFKSLMPFAVALHFLGAVLAFIAPSASHSIPLLLAGDTLMSIAHMTYSTAAEVSSLFVNDAHDTTIMLGLIDSWEKLGSVVGGTFSDLMWTTFAIPKVSPFYLSADVFLEPSETPSRLDMYLEMSKDHPLRVEASLLSDKVQRTLLLIGSAAIALAAITIVAVAEGNVIETNLQPEADELSSNSADVRSSSAALPSV</sequence>
<keyword evidence="8" id="KW-1185">Reference proteome</keyword>
<evidence type="ECO:0000256" key="3">
    <source>
        <dbReference type="ARBA" id="ARBA00022692"/>
    </source>
</evidence>
<dbReference type="GO" id="GO:0022857">
    <property type="term" value="F:transmembrane transporter activity"/>
    <property type="evidence" value="ECO:0007669"/>
    <property type="project" value="TreeGrafter"/>
</dbReference>
<comment type="subcellular location">
    <subcellularLocation>
        <location evidence="1">Endomembrane system</location>
        <topology evidence="1">Multi-pass membrane protein</topology>
    </subcellularLocation>
</comment>
<feature type="transmembrane region" description="Helical" evidence="6">
    <location>
        <begin position="105"/>
        <end position="124"/>
    </location>
</feature>
<organism evidence="7 8">
    <name type="scientific">Trichosporon asahii var. asahii (strain CBS 8904)</name>
    <name type="common">Yeast</name>
    <dbReference type="NCBI Taxonomy" id="1220162"/>
    <lineage>
        <taxon>Eukaryota</taxon>
        <taxon>Fungi</taxon>
        <taxon>Dikarya</taxon>
        <taxon>Basidiomycota</taxon>
        <taxon>Agaricomycotina</taxon>
        <taxon>Tremellomycetes</taxon>
        <taxon>Trichosporonales</taxon>
        <taxon>Trichosporonaceae</taxon>
        <taxon>Trichosporon</taxon>
    </lineage>
</organism>
<feature type="transmembrane region" description="Helical" evidence="6">
    <location>
        <begin position="477"/>
        <end position="496"/>
    </location>
</feature>
<reference evidence="7 8" key="1">
    <citation type="journal article" date="2012" name="Eukaryot. Cell">
        <title>Genome sequence of the Trichosporon asahii environmental strain CBS 8904.</title>
        <authorList>
            <person name="Yang R.Y."/>
            <person name="Li H.T."/>
            <person name="Zhu H."/>
            <person name="Zhou G.P."/>
            <person name="Wang M."/>
            <person name="Wang L."/>
        </authorList>
    </citation>
    <scope>NUCLEOTIDE SEQUENCE [LARGE SCALE GENOMIC DNA]</scope>
    <source>
        <strain evidence="7 8">CBS 8904</strain>
    </source>
</reference>